<name>A0A1W1VII4_9BACT</name>
<evidence type="ECO:0000256" key="1">
    <source>
        <dbReference type="SAM" id="MobiDB-lite"/>
    </source>
</evidence>
<dbReference type="InterPro" id="IPR036866">
    <property type="entry name" value="RibonucZ/Hydroxyglut_hydro"/>
</dbReference>
<dbReference type="PANTHER" id="PTHR42951">
    <property type="entry name" value="METALLO-BETA-LACTAMASE DOMAIN-CONTAINING"/>
    <property type="match status" value="1"/>
</dbReference>
<evidence type="ECO:0000313" key="5">
    <source>
        <dbReference type="Proteomes" id="UP000192266"/>
    </source>
</evidence>
<keyword evidence="2" id="KW-0812">Transmembrane</keyword>
<keyword evidence="2" id="KW-0472">Membrane</keyword>
<dbReference type="InterPro" id="IPR001279">
    <property type="entry name" value="Metallo-B-lactamas"/>
</dbReference>
<feature type="domain" description="Metallo-beta-lactamase" evidence="3">
    <location>
        <begin position="16"/>
        <end position="224"/>
    </location>
</feature>
<dbReference type="EMBL" id="FWWW01000062">
    <property type="protein sequence ID" value="SMB93093.1"/>
    <property type="molecule type" value="Genomic_DNA"/>
</dbReference>
<keyword evidence="5" id="KW-1185">Reference proteome</keyword>
<protein>
    <submittedName>
        <fullName evidence="4">Beta-lactamase domain protein</fullName>
    </submittedName>
</protein>
<evidence type="ECO:0000256" key="2">
    <source>
        <dbReference type="SAM" id="Phobius"/>
    </source>
</evidence>
<dbReference type="AlphaFoldDB" id="A0A1W1VII4"/>
<dbReference type="PANTHER" id="PTHR42951:SF17">
    <property type="entry name" value="METALLO-BETA-LACTAMASE DOMAIN-CONTAINING PROTEIN"/>
    <property type="match status" value="1"/>
</dbReference>
<reference evidence="4 5" key="1">
    <citation type="submission" date="2017-04" db="EMBL/GenBank/DDBJ databases">
        <authorList>
            <person name="Afonso C.L."/>
            <person name="Miller P.J."/>
            <person name="Scott M.A."/>
            <person name="Spackman E."/>
            <person name="Goraichik I."/>
            <person name="Dimitrov K.M."/>
            <person name="Suarez D.L."/>
            <person name="Swayne D.E."/>
        </authorList>
    </citation>
    <scope>NUCLEOTIDE SEQUENCE [LARGE SCALE GENOMIC DNA]</scope>
    <source>
        <strain evidence="4 5">DSM 11622</strain>
    </source>
</reference>
<dbReference type="SMART" id="SM00849">
    <property type="entry name" value="Lactamase_B"/>
    <property type="match status" value="1"/>
</dbReference>
<dbReference type="Pfam" id="PF00753">
    <property type="entry name" value="Lactamase_B"/>
    <property type="match status" value="1"/>
</dbReference>
<feature type="compositionally biased region" description="Basic residues" evidence="1">
    <location>
        <begin position="300"/>
        <end position="312"/>
    </location>
</feature>
<feature type="transmembrane region" description="Helical" evidence="2">
    <location>
        <begin position="275"/>
        <end position="296"/>
    </location>
</feature>
<dbReference type="Gene3D" id="3.60.15.10">
    <property type="entry name" value="Ribonuclease Z/Hydroxyacylglutathione hydrolase-like"/>
    <property type="match status" value="1"/>
</dbReference>
<dbReference type="Proteomes" id="UP000192266">
    <property type="component" value="Unassembled WGS sequence"/>
</dbReference>
<dbReference type="InterPro" id="IPR050855">
    <property type="entry name" value="NDM-1-like"/>
</dbReference>
<dbReference type="OrthoDB" id="9802248at2"/>
<proteinExistence type="predicted"/>
<dbReference type="SUPFAM" id="SSF56281">
    <property type="entry name" value="Metallo-hydrolase/oxidoreductase"/>
    <property type="match status" value="1"/>
</dbReference>
<keyword evidence="2" id="KW-1133">Transmembrane helix</keyword>
<organism evidence="4 5">
    <name type="scientific">Hymenobacter roseosalivarius DSM 11622</name>
    <dbReference type="NCBI Taxonomy" id="645990"/>
    <lineage>
        <taxon>Bacteria</taxon>
        <taxon>Pseudomonadati</taxon>
        <taxon>Bacteroidota</taxon>
        <taxon>Cytophagia</taxon>
        <taxon>Cytophagales</taxon>
        <taxon>Hymenobacteraceae</taxon>
        <taxon>Hymenobacter</taxon>
    </lineage>
</organism>
<dbReference type="RefSeq" id="WP_084444842.1">
    <property type="nucleotide sequence ID" value="NZ_FWWW01000062.1"/>
</dbReference>
<feature type="region of interest" description="Disordered" evidence="1">
    <location>
        <begin position="300"/>
        <end position="336"/>
    </location>
</feature>
<evidence type="ECO:0000313" key="4">
    <source>
        <dbReference type="EMBL" id="SMB93093.1"/>
    </source>
</evidence>
<gene>
    <name evidence="4" type="ORF">SAMN00120144_2889</name>
</gene>
<dbReference type="STRING" id="645990.SAMN00120144_2889"/>
<evidence type="ECO:0000259" key="3">
    <source>
        <dbReference type="SMART" id="SM00849"/>
    </source>
</evidence>
<accession>A0A1W1VII4</accession>
<sequence>MKQVAAGVNQLLIQRFVNVYFVEAGAPGEWVLVDTGLPGSAKAIIAAADKLFYAGTHPQAIFLTHGHLDHAGSAQELADHWHVPILAHSLEMPFLTGKAVYPPADPTVGGSLAFASRFFPPQTFNLTGVQALSEDEEAPYMPGWQCLHVPGHAPGQVAFFRAEDKTLLGADAFATVHHDSIPSVLLGIPKISRAGTPFTFDWEAAHASVVKLSNLEPQAIGCGHGPAVQGPHVADELRELALHFPVPAKGRYVENPARTDENGVQFIPPALPDTLPARAAMLGGGLALAALAAVLLSNRDKKKKKKHKRALKGYRPAPRVAHEQPFPDYPYKEKYY</sequence>
<dbReference type="CDD" id="cd07721">
    <property type="entry name" value="yflN-like_MBL-fold"/>
    <property type="match status" value="1"/>
</dbReference>